<feature type="transmembrane region" description="Helical" evidence="1">
    <location>
        <begin position="513"/>
        <end position="532"/>
    </location>
</feature>
<dbReference type="EMBL" id="JADKPN010000010">
    <property type="protein sequence ID" value="MBF4764577.1"/>
    <property type="molecule type" value="Genomic_DNA"/>
</dbReference>
<evidence type="ECO:0000313" key="3">
    <source>
        <dbReference type="Proteomes" id="UP000640489"/>
    </source>
</evidence>
<protein>
    <submittedName>
        <fullName evidence="2">ABC antibiotics transporter</fullName>
    </submittedName>
</protein>
<dbReference type="AlphaFoldDB" id="A0A930YF62"/>
<feature type="transmembrane region" description="Helical" evidence="1">
    <location>
        <begin position="348"/>
        <end position="370"/>
    </location>
</feature>
<feature type="transmembrane region" description="Helical" evidence="1">
    <location>
        <begin position="84"/>
        <end position="102"/>
    </location>
</feature>
<sequence>MSGFTGTMRLVRLALRRDRITLPAWILGMTTFLAATTALFADGYTKHPQLLVPDTRVVVENPGMRVLGLVTGRTIGGYTLHRDALTLAVLAALMSVFAVVRHTRQAEELGREEILGAGVVGRYASLTASVIVALAANVVLAALLGLGMIVTGQPISGSLVAGVSIAIVGVAFTGVAAVTSQLASTTRGASGLAAAALGGSFLLAALGNMLGTVDAAALRVTSAWPAWLSPIGWGQQMRPFADNLWWPAGLSLVSLGLLSWAAVLLVGRRDVGRGLLPERRGDAHARPSLLSPTGLVWRLQRGALLGWAIGLFGFGLVFGALSEQIRGLEGDATEWYATFGGDVDLLGAYWASMLQIAGTAVAAYVVTFLLRLHHDEAQGTLEPVLGTAVSRLRWLAAYAVNALVGATLLILLFAVAVTITGGLVLGDPAPLLLDLVGAALVQLPAIGVLGGAVLVLVMLAPRWSVGMSWTLVVLTIILGPMFGPSLGLPTWLLDVSPFTHVPNAPAVPISMGPVLGLVAACTLLAAAGALALHHRNLALPA</sequence>
<feature type="transmembrane region" description="Helical" evidence="1">
    <location>
        <begin position="395"/>
        <end position="419"/>
    </location>
</feature>
<keyword evidence="3" id="KW-1185">Reference proteome</keyword>
<keyword evidence="1" id="KW-1133">Transmembrane helix</keyword>
<feature type="transmembrane region" description="Helical" evidence="1">
    <location>
        <begin position="302"/>
        <end position="321"/>
    </location>
</feature>
<comment type="caution">
    <text evidence="2">The sequence shown here is derived from an EMBL/GenBank/DDBJ whole genome shotgun (WGS) entry which is preliminary data.</text>
</comment>
<feature type="transmembrane region" description="Helical" evidence="1">
    <location>
        <begin position="244"/>
        <end position="266"/>
    </location>
</feature>
<keyword evidence="1" id="KW-0472">Membrane</keyword>
<reference evidence="2" key="1">
    <citation type="submission" date="2020-11" db="EMBL/GenBank/DDBJ databases">
        <title>Nocardioides sp. nov., isolated from Soil of Cynanchum wilfordii Hemsley rhizosphere.</title>
        <authorList>
            <person name="Lee J.-S."/>
            <person name="Suh M.K."/>
            <person name="Kim J.-S."/>
        </authorList>
    </citation>
    <scope>NUCLEOTIDE SEQUENCE</scope>
    <source>
        <strain evidence="2">KCTC 19275</strain>
    </source>
</reference>
<proteinExistence type="predicted"/>
<dbReference type="Proteomes" id="UP000640489">
    <property type="component" value="Unassembled WGS sequence"/>
</dbReference>
<feature type="transmembrane region" description="Helical" evidence="1">
    <location>
        <begin position="123"/>
        <end position="149"/>
    </location>
</feature>
<feature type="transmembrane region" description="Helical" evidence="1">
    <location>
        <begin position="191"/>
        <end position="210"/>
    </location>
</feature>
<dbReference type="RefSeq" id="WP_194707767.1">
    <property type="nucleotide sequence ID" value="NZ_JADKPN010000010.1"/>
</dbReference>
<feature type="transmembrane region" description="Helical" evidence="1">
    <location>
        <begin position="155"/>
        <end position="179"/>
    </location>
</feature>
<evidence type="ECO:0000313" key="2">
    <source>
        <dbReference type="EMBL" id="MBF4764577.1"/>
    </source>
</evidence>
<feature type="transmembrane region" description="Helical" evidence="1">
    <location>
        <begin position="471"/>
        <end position="493"/>
    </location>
</feature>
<accession>A0A930YF62</accession>
<evidence type="ECO:0000256" key="1">
    <source>
        <dbReference type="SAM" id="Phobius"/>
    </source>
</evidence>
<name>A0A930YF62_9ACTN</name>
<organism evidence="2 3">
    <name type="scientific">Nocardioides islandensis</name>
    <dbReference type="NCBI Taxonomy" id="433663"/>
    <lineage>
        <taxon>Bacteria</taxon>
        <taxon>Bacillati</taxon>
        <taxon>Actinomycetota</taxon>
        <taxon>Actinomycetes</taxon>
        <taxon>Propionibacteriales</taxon>
        <taxon>Nocardioidaceae</taxon>
        <taxon>Nocardioides</taxon>
    </lineage>
</organism>
<keyword evidence="1" id="KW-0812">Transmembrane</keyword>
<feature type="transmembrane region" description="Helical" evidence="1">
    <location>
        <begin position="20"/>
        <end position="41"/>
    </location>
</feature>
<feature type="transmembrane region" description="Helical" evidence="1">
    <location>
        <begin position="439"/>
        <end position="459"/>
    </location>
</feature>
<gene>
    <name evidence="2" type="ORF">ISU07_15705</name>
</gene>